<keyword evidence="2" id="KW-1185">Reference proteome</keyword>
<dbReference type="OrthoDB" id="72471at2"/>
<dbReference type="RefSeq" id="WP_135433079.1">
    <property type="nucleotide sequence ID" value="NZ_SRLA01000002.1"/>
</dbReference>
<dbReference type="EMBL" id="SRLA01000002">
    <property type="protein sequence ID" value="TGE07728.1"/>
    <property type="molecule type" value="Genomic_DNA"/>
</dbReference>
<evidence type="ECO:0000313" key="1">
    <source>
        <dbReference type="EMBL" id="TGE07728.1"/>
    </source>
</evidence>
<protein>
    <submittedName>
        <fullName evidence="1">Uncharacterized protein</fullName>
    </submittedName>
</protein>
<reference evidence="1 2" key="1">
    <citation type="submission" date="2019-04" db="EMBL/GenBank/DDBJ databases">
        <authorList>
            <person name="Feng G."/>
            <person name="Zhang J."/>
            <person name="Zhu H."/>
        </authorList>
    </citation>
    <scope>NUCLEOTIDE SEQUENCE [LARGE SCALE GENOMIC DNA]</scope>
    <source>
        <strain evidence="1 2">92R-1</strain>
    </source>
</reference>
<organism evidence="1 2">
    <name type="scientific">Hymenobacter fodinae</name>
    <dbReference type="NCBI Taxonomy" id="2510796"/>
    <lineage>
        <taxon>Bacteria</taxon>
        <taxon>Pseudomonadati</taxon>
        <taxon>Bacteroidota</taxon>
        <taxon>Cytophagia</taxon>
        <taxon>Cytophagales</taxon>
        <taxon>Hymenobacteraceae</taxon>
        <taxon>Hymenobacter</taxon>
    </lineage>
</organism>
<dbReference type="AlphaFoldDB" id="A0A4Z0P714"/>
<accession>A0A4Z0P714</accession>
<gene>
    <name evidence="1" type="ORF">EU556_08215</name>
</gene>
<comment type="caution">
    <text evidence="1">The sequence shown here is derived from an EMBL/GenBank/DDBJ whole genome shotgun (WGS) entry which is preliminary data.</text>
</comment>
<evidence type="ECO:0000313" key="2">
    <source>
        <dbReference type="Proteomes" id="UP000298337"/>
    </source>
</evidence>
<dbReference type="Proteomes" id="UP000298337">
    <property type="component" value="Unassembled WGS sequence"/>
</dbReference>
<name>A0A4Z0P714_9BACT</name>
<proteinExistence type="predicted"/>
<sequence>MNTAIKERPILFSGAMVCALLAGTKTQTRRTTGLDFINENPGCWQRQWIPAKDGKHWLFTCGDDRVQVRCPYGVEGERLWVRETFAKVPRTAYACSTGVEQTINPASDWEAAVYRAGWTRCQEHWKPSIHMPRWASRIQLEIVSVRVERLRSISAEDAIAEGIEQRFGGWINYKNPANHLSKPEYEVCGEIMPASVLSYATLWESINGEDSWEANPWVWVVEFKRVEP</sequence>